<name>L7ES89_STRT8</name>
<dbReference type="GeneID" id="97400573"/>
<proteinExistence type="predicted"/>
<keyword evidence="2" id="KW-0812">Transmembrane</keyword>
<dbReference type="Proteomes" id="UP000010931">
    <property type="component" value="Unassembled WGS sequence"/>
</dbReference>
<gene>
    <name evidence="3" type="ORF">STRTUCAR8_06467</name>
</gene>
<protein>
    <submittedName>
        <fullName evidence="3">Uncharacterized protein</fullName>
    </submittedName>
</protein>
<evidence type="ECO:0000313" key="4">
    <source>
        <dbReference type="Proteomes" id="UP000010931"/>
    </source>
</evidence>
<dbReference type="RefSeq" id="WP_006383344.1">
    <property type="nucleotide sequence ID" value="NZ_AEJB01000655.1"/>
</dbReference>
<comment type="caution">
    <text evidence="3">The sequence shown here is derived from an EMBL/GenBank/DDBJ whole genome shotgun (WGS) entry which is preliminary data.</text>
</comment>
<dbReference type="STRING" id="85558.T45_02336"/>
<dbReference type="EMBL" id="AEJB01000655">
    <property type="protein sequence ID" value="ELP61754.1"/>
    <property type="molecule type" value="Genomic_DNA"/>
</dbReference>
<accession>L7ES89</accession>
<keyword evidence="2" id="KW-0472">Membrane</keyword>
<evidence type="ECO:0000313" key="3">
    <source>
        <dbReference type="EMBL" id="ELP61754.1"/>
    </source>
</evidence>
<keyword evidence="2" id="KW-1133">Transmembrane helix</keyword>
<dbReference type="PATRIC" id="fig|698760.3.peg.9280"/>
<sequence>MGGDGTVLGVVIAVVGVIGSVLVAKVSAPRVAPDRPAPEGDDLRDVAELRVSPEIWERFAVLEAKVDHLTELVEKKKEEVTTLERLLRMAMRIVRRANRRLVGGGAPPEEVPRELIPYSID</sequence>
<keyword evidence="4" id="KW-1185">Reference proteome</keyword>
<feature type="coiled-coil region" evidence="1">
    <location>
        <begin position="59"/>
        <end position="86"/>
    </location>
</feature>
<evidence type="ECO:0000256" key="2">
    <source>
        <dbReference type="SAM" id="Phobius"/>
    </source>
</evidence>
<organism evidence="3 4">
    <name type="scientific">Streptomyces turgidiscabies (strain Car8)</name>
    <dbReference type="NCBI Taxonomy" id="698760"/>
    <lineage>
        <taxon>Bacteria</taxon>
        <taxon>Bacillati</taxon>
        <taxon>Actinomycetota</taxon>
        <taxon>Actinomycetes</taxon>
        <taxon>Kitasatosporales</taxon>
        <taxon>Streptomycetaceae</taxon>
        <taxon>Streptomyces</taxon>
    </lineage>
</organism>
<evidence type="ECO:0000256" key="1">
    <source>
        <dbReference type="SAM" id="Coils"/>
    </source>
</evidence>
<reference evidence="3 4" key="1">
    <citation type="journal article" date="2011" name="Plasmid">
        <title>Streptomyces turgidiscabies Car8 contains a modular pathogenicity island that shares virulence genes with other actinobacterial plant pathogens.</title>
        <authorList>
            <person name="Huguet-Tapia J.C."/>
            <person name="Badger J.H."/>
            <person name="Loria R."/>
            <person name="Pettis G.S."/>
        </authorList>
    </citation>
    <scope>NUCLEOTIDE SEQUENCE [LARGE SCALE GENOMIC DNA]</scope>
    <source>
        <strain evidence="3 4">Car8</strain>
    </source>
</reference>
<dbReference type="AlphaFoldDB" id="L7ES89"/>
<keyword evidence="1" id="KW-0175">Coiled coil</keyword>
<feature type="transmembrane region" description="Helical" evidence="2">
    <location>
        <begin position="6"/>
        <end position="26"/>
    </location>
</feature>